<dbReference type="Proteomes" id="UP001147733">
    <property type="component" value="Unassembled WGS sequence"/>
</dbReference>
<proteinExistence type="predicted"/>
<dbReference type="Pfam" id="PF11976">
    <property type="entry name" value="Rad60-SLD"/>
    <property type="match status" value="1"/>
</dbReference>
<gene>
    <name evidence="3" type="ORF">N7469_011145</name>
</gene>
<dbReference type="InterPro" id="IPR000626">
    <property type="entry name" value="Ubiquitin-like_dom"/>
</dbReference>
<evidence type="ECO:0000256" key="1">
    <source>
        <dbReference type="SAM" id="MobiDB-lite"/>
    </source>
</evidence>
<evidence type="ECO:0000313" key="3">
    <source>
        <dbReference type="EMBL" id="KAJ5217520.1"/>
    </source>
</evidence>
<dbReference type="RefSeq" id="XP_056495114.1">
    <property type="nucleotide sequence ID" value="XM_056650050.1"/>
</dbReference>
<dbReference type="GeneID" id="81389217"/>
<dbReference type="AlphaFoldDB" id="A0A9W9TDF1"/>
<dbReference type="InterPro" id="IPR022617">
    <property type="entry name" value="Rad60/SUMO-like_dom"/>
</dbReference>
<feature type="domain" description="Ubiquitin-like" evidence="2">
    <location>
        <begin position="310"/>
        <end position="384"/>
    </location>
</feature>
<dbReference type="InterPro" id="IPR029071">
    <property type="entry name" value="Ubiquitin-like_domsf"/>
</dbReference>
<feature type="compositionally biased region" description="Polar residues" evidence="1">
    <location>
        <begin position="131"/>
        <end position="140"/>
    </location>
</feature>
<keyword evidence="4" id="KW-1185">Reference proteome</keyword>
<dbReference type="SUPFAM" id="SSF54236">
    <property type="entry name" value="Ubiquitin-like"/>
    <property type="match status" value="1"/>
</dbReference>
<comment type="caution">
    <text evidence="3">The sequence shown here is derived from an EMBL/GenBank/DDBJ whole genome shotgun (WGS) entry which is preliminary data.</text>
</comment>
<feature type="region of interest" description="Disordered" evidence="1">
    <location>
        <begin position="1"/>
        <end position="24"/>
    </location>
</feature>
<feature type="compositionally biased region" description="Acidic residues" evidence="1">
    <location>
        <begin position="69"/>
        <end position="82"/>
    </location>
</feature>
<feature type="compositionally biased region" description="Polar residues" evidence="1">
    <location>
        <begin position="166"/>
        <end position="180"/>
    </location>
</feature>
<name>A0A9W9TDF1_PENCI</name>
<feature type="region of interest" description="Disordered" evidence="1">
    <location>
        <begin position="40"/>
        <end position="187"/>
    </location>
</feature>
<reference evidence="3" key="1">
    <citation type="submission" date="2022-11" db="EMBL/GenBank/DDBJ databases">
        <authorList>
            <person name="Petersen C."/>
        </authorList>
    </citation>
    <scope>NUCLEOTIDE SEQUENCE</scope>
    <source>
        <strain evidence="3">IBT 23319</strain>
    </source>
</reference>
<evidence type="ECO:0000259" key="2">
    <source>
        <dbReference type="PROSITE" id="PS50053"/>
    </source>
</evidence>
<dbReference type="SMART" id="SM00213">
    <property type="entry name" value="UBQ"/>
    <property type="match status" value="1"/>
</dbReference>
<protein>
    <recommendedName>
        <fullName evidence="2">Ubiquitin-like domain-containing protein</fullName>
    </recommendedName>
</protein>
<feature type="compositionally biased region" description="Basic and acidic residues" evidence="1">
    <location>
        <begin position="156"/>
        <end position="165"/>
    </location>
</feature>
<dbReference type="EMBL" id="JAPQKT010000010">
    <property type="protein sequence ID" value="KAJ5217520.1"/>
    <property type="molecule type" value="Genomic_DNA"/>
</dbReference>
<accession>A0A9W9TDF1</accession>
<dbReference type="OrthoDB" id="3365399at2759"/>
<sequence>MRSLFNKPEWASKTSEPQSDFYRRSGQTYQDIIAANEAAHRKVKASSETAEEKTVEKSTSSKRLRTFEDPEEEEEDEEEEVIVDSAQPTKQNKPDGLHAQTPPEDQQKRSESPTSNKKKSPKIMRTDSSHAHSSAPIQSPSKHERLVHNTSVPVEDENKIKESPKRSPNTYTHHQSSEISSPPADDPTVQILITSEIPSTKSLIVHRKMSQGLKDVRIEWCRRQDIPTETQNSVYLTWRRRRLFDVTTCKSLGIKPEKTSSDIENDQAAGKGDLQIHMVACTENPELLSRSSISESASLQVSEDQQNQQMKLILRSAGYDDLKIKARPKTLVSKLISAFRDKYSIGTHQEMWLLFDGDRLDPDTCLRDHDVADLDMLEVQVRSQ</sequence>
<evidence type="ECO:0000313" key="4">
    <source>
        <dbReference type="Proteomes" id="UP001147733"/>
    </source>
</evidence>
<dbReference type="PROSITE" id="PS50053">
    <property type="entry name" value="UBIQUITIN_2"/>
    <property type="match status" value="1"/>
</dbReference>
<organism evidence="3 4">
    <name type="scientific">Penicillium citrinum</name>
    <dbReference type="NCBI Taxonomy" id="5077"/>
    <lineage>
        <taxon>Eukaryota</taxon>
        <taxon>Fungi</taxon>
        <taxon>Dikarya</taxon>
        <taxon>Ascomycota</taxon>
        <taxon>Pezizomycotina</taxon>
        <taxon>Eurotiomycetes</taxon>
        <taxon>Eurotiomycetidae</taxon>
        <taxon>Eurotiales</taxon>
        <taxon>Aspergillaceae</taxon>
        <taxon>Penicillium</taxon>
    </lineage>
</organism>
<dbReference type="CDD" id="cd17080">
    <property type="entry name" value="Ubl_SLD2_Esc2_like"/>
    <property type="match status" value="1"/>
</dbReference>
<dbReference type="Gene3D" id="3.10.20.90">
    <property type="entry name" value="Phosphatidylinositol 3-kinase Catalytic Subunit, Chain A, domain 1"/>
    <property type="match status" value="1"/>
</dbReference>
<reference evidence="3" key="2">
    <citation type="journal article" date="2023" name="IMA Fungus">
        <title>Comparative genomic study of the Penicillium genus elucidates a diverse pangenome and 15 lateral gene transfer events.</title>
        <authorList>
            <person name="Petersen C."/>
            <person name="Sorensen T."/>
            <person name="Nielsen M.R."/>
            <person name="Sondergaard T.E."/>
            <person name="Sorensen J.L."/>
            <person name="Fitzpatrick D.A."/>
            <person name="Frisvad J.C."/>
            <person name="Nielsen K.L."/>
        </authorList>
    </citation>
    <scope>NUCLEOTIDE SEQUENCE</scope>
    <source>
        <strain evidence="3">IBT 23319</strain>
    </source>
</reference>